<sequence>MKSAYKTLLNINSRKSFKMCLYNSINLLKDLSNQRLITQGAALHGCLIKMGMSSERYIAVKLLNMYLNCRKSFEINHMLKEFNGFDLVVHNCLINANVEWGELDEARRLFDEMPERNEVTWTALVSGLLKYGKVKDAMWYFERNPFQNVFFWTATICGLVQNGLAFQGMKLFLRMLKFRIMPNAVTFTTLIRACGDLCDFELGMSILSLIVKVGFEDELAVSNSLISFNLRLGEIELARQIFDRMEEKDVVSWTAILDMYVEMDNLEEARRIFDDMPERNEVSWSAMIARYSQSGYPEEAVLLFLQMVRSGVKPSTSCFSSAISACASLLALQSGRNIHGQVIKNGIQEDLFVSSSLVDLYCKCGNTEDGRRVFEYSAMQKNVVCWNSMIAGYGLNGQLEEAKELFDQMRNKNSISWNSLIAAYLKIEQFDKVLDVFNEMLLSGETPTKSTFSSVLCACASLASLEKGRNLHGRIVKLGFEFDVYVATALTDMYCKSGNIESSRQLFNRIDRRNEICWTAMIQGLAENGFAEESLTLFEEMLQSSVAPNELILLAVLFACSHCGLIDKGLYYFNLMEKVYNIKPIDKHYTCVVDMLSRSGRLSEAEKFITSMPCEPEANAWAALLSGCKTYKDEKLAEKAARKLSELEDKSGGFVLLSNVYASAGRWLDVLNTRKLMKEKGLKKIGGCSWIEVGNHVHVFFSQDGSHTHSVEIFGILELLKSEMVIS</sequence>
<gene>
    <name evidence="1" type="ORF">M9H77_27970</name>
</gene>
<keyword evidence="2" id="KW-1185">Reference proteome</keyword>
<dbReference type="Proteomes" id="UP001060085">
    <property type="component" value="Linkage Group LG06"/>
</dbReference>
<evidence type="ECO:0000313" key="1">
    <source>
        <dbReference type="EMBL" id="KAI5659177.1"/>
    </source>
</evidence>
<protein>
    <submittedName>
        <fullName evidence="1">Uncharacterized protein</fullName>
    </submittedName>
</protein>
<reference evidence="2" key="1">
    <citation type="journal article" date="2023" name="Nat. Plants">
        <title>Single-cell RNA sequencing provides a high-resolution roadmap for understanding the multicellular compartmentation of specialized metabolism.</title>
        <authorList>
            <person name="Sun S."/>
            <person name="Shen X."/>
            <person name="Li Y."/>
            <person name="Li Y."/>
            <person name="Wang S."/>
            <person name="Li R."/>
            <person name="Zhang H."/>
            <person name="Shen G."/>
            <person name="Guo B."/>
            <person name="Wei J."/>
            <person name="Xu J."/>
            <person name="St-Pierre B."/>
            <person name="Chen S."/>
            <person name="Sun C."/>
        </authorList>
    </citation>
    <scope>NUCLEOTIDE SEQUENCE [LARGE SCALE GENOMIC DNA]</scope>
</reference>
<comment type="caution">
    <text evidence="1">The sequence shown here is derived from an EMBL/GenBank/DDBJ whole genome shotgun (WGS) entry which is preliminary data.</text>
</comment>
<organism evidence="1 2">
    <name type="scientific">Catharanthus roseus</name>
    <name type="common">Madagascar periwinkle</name>
    <name type="synonym">Vinca rosea</name>
    <dbReference type="NCBI Taxonomy" id="4058"/>
    <lineage>
        <taxon>Eukaryota</taxon>
        <taxon>Viridiplantae</taxon>
        <taxon>Streptophyta</taxon>
        <taxon>Embryophyta</taxon>
        <taxon>Tracheophyta</taxon>
        <taxon>Spermatophyta</taxon>
        <taxon>Magnoliopsida</taxon>
        <taxon>eudicotyledons</taxon>
        <taxon>Gunneridae</taxon>
        <taxon>Pentapetalae</taxon>
        <taxon>asterids</taxon>
        <taxon>lamiids</taxon>
        <taxon>Gentianales</taxon>
        <taxon>Apocynaceae</taxon>
        <taxon>Rauvolfioideae</taxon>
        <taxon>Vinceae</taxon>
        <taxon>Catharanthinae</taxon>
        <taxon>Catharanthus</taxon>
    </lineage>
</organism>
<proteinExistence type="predicted"/>
<evidence type="ECO:0000313" key="2">
    <source>
        <dbReference type="Proteomes" id="UP001060085"/>
    </source>
</evidence>
<accession>A0ACC0AGP1</accession>
<name>A0ACC0AGP1_CATRO</name>
<dbReference type="EMBL" id="CM044706">
    <property type="protein sequence ID" value="KAI5659177.1"/>
    <property type="molecule type" value="Genomic_DNA"/>
</dbReference>